<evidence type="ECO:0000256" key="1">
    <source>
        <dbReference type="ARBA" id="ARBA00010555"/>
    </source>
</evidence>
<dbReference type="STRING" id="332411.VI06_00665"/>
<dbReference type="InterPro" id="IPR029052">
    <property type="entry name" value="Metallo-depent_PP-like"/>
</dbReference>
<dbReference type="AlphaFoldDB" id="A0A3G9GBV5"/>
<dbReference type="PANTHER" id="PTHR30337">
    <property type="entry name" value="COMPONENT OF ATP-DEPENDENT DSDNA EXONUCLEASE"/>
    <property type="match status" value="1"/>
</dbReference>
<dbReference type="Pfam" id="PF00149">
    <property type="entry name" value="Metallophos"/>
    <property type="match status" value="1"/>
</dbReference>
<feature type="domain" description="Calcineurin-like phosphoesterase" evidence="8">
    <location>
        <begin position="48"/>
        <end position="174"/>
    </location>
</feature>
<keyword evidence="7" id="KW-0235">DNA replication</keyword>
<evidence type="ECO:0000256" key="7">
    <source>
        <dbReference type="RuleBase" id="RU363069"/>
    </source>
</evidence>
<dbReference type="CDD" id="cd00840">
    <property type="entry name" value="MPP_Mre11_N"/>
    <property type="match status" value="1"/>
</dbReference>
<dbReference type="Gene3D" id="3.30.160.720">
    <property type="match status" value="1"/>
</dbReference>
<evidence type="ECO:0000256" key="5">
    <source>
        <dbReference type="ARBA" id="ARBA00022801"/>
    </source>
</evidence>
<comment type="subunit">
    <text evidence="2 7">Heterodimer of SbcC and SbcD.</text>
</comment>
<keyword evidence="4 7" id="KW-0540">Nuclease</keyword>
<comment type="similarity">
    <text evidence="1 7">Belongs to the SbcD family.</text>
</comment>
<dbReference type="KEGG" id="amah:DLM_1744"/>
<dbReference type="GO" id="GO:0008408">
    <property type="term" value="F:3'-5' exonuclease activity"/>
    <property type="evidence" value="ECO:0007669"/>
    <property type="project" value="InterPro"/>
</dbReference>
<dbReference type="GO" id="GO:0006310">
    <property type="term" value="P:DNA recombination"/>
    <property type="evidence" value="ECO:0007669"/>
    <property type="project" value="UniProtKB-KW"/>
</dbReference>
<dbReference type="NCBIfam" id="TIGR00619">
    <property type="entry name" value="sbcd"/>
    <property type="match status" value="1"/>
</dbReference>
<accession>A0A3G9GBV5</accession>
<keyword evidence="7" id="KW-0255">Endonuclease</keyword>
<reference evidence="10 11" key="2">
    <citation type="journal article" date="2017" name="Genome Announc.">
        <title>Draft genome sequence of Aquitalea magnusonii strain H3, a plant growth-promoting bacterium of duckweed Lemna minor.</title>
        <authorList>
            <person name="Ishizawa H."/>
            <person name="Kuroda M."/>
            <person name="Ike M."/>
        </authorList>
    </citation>
    <scope>NUCLEOTIDE SEQUENCE [LARGE SCALE GENOMIC DNA]</scope>
    <source>
        <strain evidence="10 11">H3</strain>
    </source>
</reference>
<dbReference type="Proteomes" id="UP000198290">
    <property type="component" value="Chromosome"/>
</dbReference>
<keyword evidence="5 7" id="KW-0378">Hydrolase</keyword>
<evidence type="ECO:0000256" key="4">
    <source>
        <dbReference type="ARBA" id="ARBA00022722"/>
    </source>
</evidence>
<evidence type="ECO:0000313" key="10">
    <source>
        <dbReference type="EMBL" id="BBF85360.1"/>
    </source>
</evidence>
<organism evidence="10 11">
    <name type="scientific">Aquitalea magnusonii</name>
    <dbReference type="NCBI Taxonomy" id="332411"/>
    <lineage>
        <taxon>Bacteria</taxon>
        <taxon>Pseudomonadati</taxon>
        <taxon>Pseudomonadota</taxon>
        <taxon>Betaproteobacteria</taxon>
        <taxon>Neisseriales</taxon>
        <taxon>Chromobacteriaceae</taxon>
        <taxon>Aquitalea</taxon>
    </lineage>
</organism>
<dbReference type="NCBIfam" id="NF008206">
    <property type="entry name" value="PRK10966.1"/>
    <property type="match status" value="1"/>
</dbReference>
<gene>
    <name evidence="7" type="primary">sbcD</name>
    <name evidence="10" type="ORF">DLM_1744</name>
</gene>
<reference evidence="11" key="3">
    <citation type="journal article" date="2017" name="Plant Physiol. Biochem.">
        <title>Differential oxidative and antioxidative response of duckweed Lemna minor toward plant growth promoting/inhibiting bacteria.</title>
        <authorList>
            <person name="Ishizawa H."/>
            <person name="Kuroda M."/>
            <person name="Morikawa M."/>
            <person name="Ike M."/>
        </authorList>
    </citation>
    <scope>NUCLEOTIDE SEQUENCE [LARGE SCALE GENOMIC DNA]</scope>
    <source>
        <strain evidence="11">H3</strain>
    </source>
</reference>
<keyword evidence="7" id="KW-0233">DNA recombination</keyword>
<evidence type="ECO:0000259" key="9">
    <source>
        <dbReference type="Pfam" id="PF12320"/>
    </source>
</evidence>
<evidence type="ECO:0000313" key="11">
    <source>
        <dbReference type="Proteomes" id="UP000198290"/>
    </source>
</evidence>
<evidence type="ECO:0000256" key="3">
    <source>
        <dbReference type="ARBA" id="ARBA00013365"/>
    </source>
</evidence>
<dbReference type="InterPro" id="IPR026843">
    <property type="entry name" value="SbcD_C"/>
</dbReference>
<sequence>MAALSEVVGSSRHDGMPAAVARPAIRAGARAALLLECALVFGQGDGVRILHTSDWHLGQHFMGRSRQAEHQALIDWLLLQVSQHAIDAVLLAGDIFDTGAPPSYARELYNQLVVRLHEARCQLVLLGGNHDSVATLEESRPLLAYLGCTVVAAVQEDLSRQLLTLRDKAGQPAALLCAVPFIRARDVMQSQAGQSAEEKQLGLQQAIAMHYQSLHQLALQERDRLGLPLPILASGHLTTVGASSSESVRDIYVGALDAFPSNAFPPFDYIALGHIHRPQQVGGQAHIRYSGSPLPLSFDELGQSKQMLLLELDAGSIASISPLNVPCFQPLCSLRGTLADLQQSIAAALAATPAGQTLWLEVVVEGDDYLSDLQSRIQQLLEGQPVELLRLRRARSQQRASLQAERSTLDELSPQEVFERRLALEQMDEALAADLRQRYRQIVQALQEEQT</sequence>
<protein>
    <recommendedName>
        <fullName evidence="3 7">Nuclease SbcCD subunit D</fullName>
    </recommendedName>
</protein>
<dbReference type="PANTHER" id="PTHR30337:SF0">
    <property type="entry name" value="NUCLEASE SBCCD SUBUNIT D"/>
    <property type="match status" value="1"/>
</dbReference>
<feature type="domain" description="Nuclease SbcCD subunit D C-terminal" evidence="9">
    <location>
        <begin position="327"/>
        <end position="425"/>
    </location>
</feature>
<evidence type="ECO:0000256" key="2">
    <source>
        <dbReference type="ARBA" id="ARBA00011322"/>
    </source>
</evidence>
<comment type="function">
    <text evidence="7">SbcCD cleaves DNA hairpin structures. These structures can inhibit DNA replication and are intermediates in certain DNA recombination reactions. The complex acts as a 3'-&gt;5' double strand exonuclease that can open hairpins. It also has a 5' single-strand endonuclease activity.</text>
</comment>
<name>A0A3G9GBV5_9NEIS</name>
<dbReference type="InterPro" id="IPR004593">
    <property type="entry name" value="SbcD"/>
</dbReference>
<dbReference type="InterPro" id="IPR041796">
    <property type="entry name" value="Mre11_N"/>
</dbReference>
<dbReference type="EMBL" id="AP018823">
    <property type="protein sequence ID" value="BBF85360.1"/>
    <property type="molecule type" value="Genomic_DNA"/>
</dbReference>
<dbReference type="InterPro" id="IPR050535">
    <property type="entry name" value="DNA_Repair-Maintenance_Comp"/>
</dbReference>
<dbReference type="SUPFAM" id="SSF56300">
    <property type="entry name" value="Metallo-dependent phosphatases"/>
    <property type="match status" value="1"/>
</dbReference>
<dbReference type="Gene3D" id="3.60.21.10">
    <property type="match status" value="1"/>
</dbReference>
<dbReference type="GO" id="GO:0006260">
    <property type="term" value="P:DNA replication"/>
    <property type="evidence" value="ECO:0007669"/>
    <property type="project" value="UniProtKB-KW"/>
</dbReference>
<proteinExistence type="inferred from homology"/>
<keyword evidence="6 7" id="KW-0269">Exonuclease</keyword>
<evidence type="ECO:0000256" key="6">
    <source>
        <dbReference type="ARBA" id="ARBA00022839"/>
    </source>
</evidence>
<reference evidence="11" key="1">
    <citation type="journal article" date="2017" name="Biotechnol. Biofuels">
        <title>Evaluation of environmental bacterial communities as a factor affecting the growth of duckweed Lemna minor.</title>
        <authorList>
            <person name="Ishizawa H."/>
            <person name="Kuroda M."/>
            <person name="Morikawa M."/>
            <person name="Ike M."/>
        </authorList>
    </citation>
    <scope>NUCLEOTIDE SEQUENCE [LARGE SCALE GENOMIC DNA]</scope>
    <source>
        <strain evidence="11">H3</strain>
    </source>
</reference>
<dbReference type="Pfam" id="PF12320">
    <property type="entry name" value="SbcD_C"/>
    <property type="match status" value="1"/>
</dbReference>
<dbReference type="GO" id="GO:0004519">
    <property type="term" value="F:endonuclease activity"/>
    <property type="evidence" value="ECO:0007669"/>
    <property type="project" value="UniProtKB-KW"/>
</dbReference>
<dbReference type="InterPro" id="IPR004843">
    <property type="entry name" value="Calcineurin-like_PHP"/>
</dbReference>
<keyword evidence="11" id="KW-1185">Reference proteome</keyword>
<evidence type="ECO:0000259" key="8">
    <source>
        <dbReference type="Pfam" id="PF00149"/>
    </source>
</evidence>